<dbReference type="SMART" id="SM00342">
    <property type="entry name" value="HTH_ARAC"/>
    <property type="match status" value="1"/>
</dbReference>
<dbReference type="Proteomes" id="UP001595824">
    <property type="component" value="Unassembled WGS sequence"/>
</dbReference>
<name>A0ABV8TFD1_9ACTN</name>
<keyword evidence="1" id="KW-0805">Transcription regulation</keyword>
<dbReference type="Pfam" id="PF20240">
    <property type="entry name" value="DUF6597"/>
    <property type="match status" value="1"/>
</dbReference>
<evidence type="ECO:0000259" key="4">
    <source>
        <dbReference type="PROSITE" id="PS01124"/>
    </source>
</evidence>
<dbReference type="Pfam" id="PF12833">
    <property type="entry name" value="HTH_18"/>
    <property type="match status" value="1"/>
</dbReference>
<gene>
    <name evidence="5" type="ORF">ACFPC0_16520</name>
</gene>
<organism evidence="5 6">
    <name type="scientific">Streptomyces andamanensis</name>
    <dbReference type="NCBI Taxonomy" id="1565035"/>
    <lineage>
        <taxon>Bacteria</taxon>
        <taxon>Bacillati</taxon>
        <taxon>Actinomycetota</taxon>
        <taxon>Actinomycetes</taxon>
        <taxon>Kitasatosporales</taxon>
        <taxon>Streptomycetaceae</taxon>
        <taxon>Streptomyces</taxon>
    </lineage>
</organism>
<evidence type="ECO:0000256" key="3">
    <source>
        <dbReference type="ARBA" id="ARBA00023163"/>
    </source>
</evidence>
<evidence type="ECO:0000313" key="5">
    <source>
        <dbReference type="EMBL" id="MFC4329378.1"/>
    </source>
</evidence>
<dbReference type="PROSITE" id="PS00041">
    <property type="entry name" value="HTH_ARAC_FAMILY_1"/>
    <property type="match status" value="1"/>
</dbReference>
<reference evidence="6" key="1">
    <citation type="journal article" date="2019" name="Int. J. Syst. Evol. Microbiol.">
        <title>The Global Catalogue of Microorganisms (GCM) 10K type strain sequencing project: providing services to taxonomists for standard genome sequencing and annotation.</title>
        <authorList>
            <consortium name="The Broad Institute Genomics Platform"/>
            <consortium name="The Broad Institute Genome Sequencing Center for Infectious Disease"/>
            <person name="Wu L."/>
            <person name="Ma J."/>
        </authorList>
    </citation>
    <scope>NUCLEOTIDE SEQUENCE [LARGE SCALE GENOMIC DNA]</scope>
    <source>
        <strain evidence="6">PCU 347</strain>
    </source>
</reference>
<dbReference type="EMBL" id="JBHSDP010000015">
    <property type="protein sequence ID" value="MFC4329378.1"/>
    <property type="molecule type" value="Genomic_DNA"/>
</dbReference>
<protein>
    <submittedName>
        <fullName evidence="5">Helix-turn-helix domain-containing protein</fullName>
    </submittedName>
</protein>
<dbReference type="PROSITE" id="PS01124">
    <property type="entry name" value="HTH_ARAC_FAMILY_2"/>
    <property type="match status" value="1"/>
</dbReference>
<dbReference type="InterPro" id="IPR050204">
    <property type="entry name" value="AraC_XylS_family_regulators"/>
</dbReference>
<dbReference type="RefSeq" id="WP_381740342.1">
    <property type="nucleotide sequence ID" value="NZ_JBHSDP010000015.1"/>
</dbReference>
<sequence length="212" mass="22556">MPGAVLWTKTPGGPGAGAGLVLPDGCMDLLWSEGRLLVAGPDTRAYAPGGPPAHWTGLRFFPGTAPGWLGVPAHELRDRRADLAELWPAAEVRRLRARLEAAALERAERTGPPDPRLRRLVAALDAGRPVATAADELGVGARWLHRRSLAAFGYGPKTLARVLRLQRALALARTGVPFAQTALRAGFADQAHLARDVRELAGMPLSELLGGR</sequence>
<evidence type="ECO:0000313" key="6">
    <source>
        <dbReference type="Proteomes" id="UP001595824"/>
    </source>
</evidence>
<dbReference type="InterPro" id="IPR018060">
    <property type="entry name" value="HTH_AraC"/>
</dbReference>
<accession>A0ABV8TFD1</accession>
<keyword evidence="6" id="KW-1185">Reference proteome</keyword>
<evidence type="ECO:0000256" key="2">
    <source>
        <dbReference type="ARBA" id="ARBA00023125"/>
    </source>
</evidence>
<comment type="caution">
    <text evidence="5">The sequence shown here is derived from an EMBL/GenBank/DDBJ whole genome shotgun (WGS) entry which is preliminary data.</text>
</comment>
<proteinExistence type="predicted"/>
<dbReference type="PANTHER" id="PTHR46796">
    <property type="entry name" value="HTH-TYPE TRANSCRIPTIONAL ACTIVATOR RHAS-RELATED"/>
    <property type="match status" value="1"/>
</dbReference>
<dbReference type="InterPro" id="IPR018062">
    <property type="entry name" value="HTH_AraC-typ_CS"/>
</dbReference>
<dbReference type="InterPro" id="IPR046532">
    <property type="entry name" value="DUF6597"/>
</dbReference>
<dbReference type="Gene3D" id="1.10.10.60">
    <property type="entry name" value="Homeodomain-like"/>
    <property type="match status" value="1"/>
</dbReference>
<dbReference type="PANTHER" id="PTHR46796:SF15">
    <property type="entry name" value="BLL1074 PROTEIN"/>
    <property type="match status" value="1"/>
</dbReference>
<keyword evidence="3" id="KW-0804">Transcription</keyword>
<keyword evidence="2" id="KW-0238">DNA-binding</keyword>
<evidence type="ECO:0000256" key="1">
    <source>
        <dbReference type="ARBA" id="ARBA00023015"/>
    </source>
</evidence>
<feature type="domain" description="HTH araC/xylS-type" evidence="4">
    <location>
        <begin position="114"/>
        <end position="211"/>
    </location>
</feature>